<evidence type="ECO:0000256" key="4">
    <source>
        <dbReference type="ARBA" id="ARBA00035153"/>
    </source>
</evidence>
<keyword evidence="7" id="KW-0150">Chloroplast</keyword>
<comment type="function">
    <text evidence="5">One of the primary rRNA binding proteins, it binds directly to 16S rRNA central domain where it helps coordinate assembly of the platform of the 30S subunit.</text>
</comment>
<dbReference type="InterPro" id="IPR047863">
    <property type="entry name" value="Ribosomal_uS8_CS"/>
</dbReference>
<keyword evidence="2 5" id="KW-0689">Ribosomal protein</keyword>
<dbReference type="AlphaFoldDB" id="A0A2S1JZ07"/>
<keyword evidence="7" id="KW-0934">Plastid</keyword>
<accession>A0A2S1JZ07</accession>
<dbReference type="InterPro" id="IPR000630">
    <property type="entry name" value="Ribosomal_uS8"/>
</dbReference>
<dbReference type="PANTHER" id="PTHR11758">
    <property type="entry name" value="40S RIBOSOMAL PROTEIN S15A"/>
    <property type="match status" value="1"/>
</dbReference>
<evidence type="ECO:0000256" key="6">
    <source>
        <dbReference type="RuleBase" id="RU003660"/>
    </source>
</evidence>
<dbReference type="HAMAP" id="MF_01302_B">
    <property type="entry name" value="Ribosomal_uS8_B"/>
    <property type="match status" value="1"/>
</dbReference>
<comment type="subunit">
    <text evidence="5">Part of the 30S ribosomal subunit.</text>
</comment>
<dbReference type="GO" id="GO:0005840">
    <property type="term" value="C:ribosome"/>
    <property type="evidence" value="ECO:0007669"/>
    <property type="project" value="UniProtKB-KW"/>
</dbReference>
<dbReference type="Pfam" id="PF00410">
    <property type="entry name" value="Ribosomal_S8"/>
    <property type="match status" value="1"/>
</dbReference>
<proteinExistence type="inferred from homology"/>
<keyword evidence="5" id="KW-0699">rRNA-binding</keyword>
<dbReference type="Gene3D" id="3.30.1490.10">
    <property type="match status" value="1"/>
</dbReference>
<reference evidence="7" key="1">
    <citation type="submission" date="2017-12" db="EMBL/GenBank/DDBJ databases">
        <title>A whole chloroplast genome phylogeny of diploid species of Isoetes (Isoetaceae, Lycopodiophyta) in the southeastern United States.</title>
        <authorList>
            <person name="Schafran P.W."/>
            <person name="Zimmer E.A."/>
            <person name="Taylor W.C."/>
            <person name="Musselman L.J."/>
        </authorList>
    </citation>
    <scope>NUCLEOTIDE SEQUENCE</scope>
</reference>
<gene>
    <name evidence="5 7" type="primary">rps8</name>
</gene>
<evidence type="ECO:0000256" key="2">
    <source>
        <dbReference type="ARBA" id="ARBA00022980"/>
    </source>
</evidence>
<dbReference type="FunFam" id="3.30.1490.10:FF:000001">
    <property type="entry name" value="30S ribosomal protein S8"/>
    <property type="match status" value="1"/>
</dbReference>
<evidence type="ECO:0000256" key="1">
    <source>
        <dbReference type="ARBA" id="ARBA00006471"/>
    </source>
</evidence>
<dbReference type="PROSITE" id="PS00053">
    <property type="entry name" value="RIBOSOMAL_S8"/>
    <property type="match status" value="1"/>
</dbReference>
<dbReference type="SUPFAM" id="SSF56047">
    <property type="entry name" value="Ribosomal protein S8"/>
    <property type="match status" value="1"/>
</dbReference>
<geneLocation type="chloroplast" evidence="7"/>
<keyword evidence="5" id="KW-0694">RNA-binding</keyword>
<evidence type="ECO:0000256" key="3">
    <source>
        <dbReference type="ARBA" id="ARBA00023274"/>
    </source>
</evidence>
<name>A0A2S1JZ07_9TRAC</name>
<evidence type="ECO:0000256" key="5">
    <source>
        <dbReference type="HAMAP-Rule" id="MF_01302"/>
    </source>
</evidence>
<comment type="subcellular location">
    <subcellularLocation>
        <location evidence="5">Plastid</location>
        <location evidence="5">Chloroplast</location>
    </subcellularLocation>
</comment>
<dbReference type="NCBIfam" id="NF001109">
    <property type="entry name" value="PRK00136.1"/>
    <property type="match status" value="1"/>
</dbReference>
<dbReference type="GO" id="GO:0006412">
    <property type="term" value="P:translation"/>
    <property type="evidence" value="ECO:0007669"/>
    <property type="project" value="UniProtKB-UniRule"/>
</dbReference>
<organism evidence="7">
    <name type="scientific">Isoetes flaccida var. chapmanii</name>
    <dbReference type="NCBI Taxonomy" id="1930680"/>
    <lineage>
        <taxon>Eukaryota</taxon>
        <taxon>Viridiplantae</taxon>
        <taxon>Streptophyta</taxon>
        <taxon>Embryophyta</taxon>
        <taxon>Tracheophyta</taxon>
        <taxon>Lycopodiopsida</taxon>
        <taxon>Isoetales</taxon>
        <taxon>Isoetaceae</taxon>
        <taxon>Isoetes</taxon>
    </lineage>
</organism>
<dbReference type="EMBL" id="MG599108">
    <property type="protein sequence ID" value="AWF83636.1"/>
    <property type="molecule type" value="Genomic_DNA"/>
</dbReference>
<comment type="similarity">
    <text evidence="1 5 6">Belongs to the universal ribosomal protein uS8 family.</text>
</comment>
<dbReference type="GO" id="GO:0003735">
    <property type="term" value="F:structural constituent of ribosome"/>
    <property type="evidence" value="ECO:0007669"/>
    <property type="project" value="InterPro"/>
</dbReference>
<sequence>MGNDTIANMITSIGNANLRKVETVRVPATNITRNIGRIPLQEGSVENLGEHREGTNNCFLVLTLGYQGGKKKPYITALRCISRPGLRIYSNYREIPEVSGGTGMAILSTSRGIMTDREARQRQIGGEILRYVW</sequence>
<dbReference type="GO" id="GO:1990904">
    <property type="term" value="C:ribonucleoprotein complex"/>
    <property type="evidence" value="ECO:0007669"/>
    <property type="project" value="UniProtKB-KW"/>
</dbReference>
<dbReference type="InterPro" id="IPR035987">
    <property type="entry name" value="Ribosomal_uS8_sf"/>
</dbReference>
<dbReference type="GO" id="GO:0009507">
    <property type="term" value="C:chloroplast"/>
    <property type="evidence" value="ECO:0007669"/>
    <property type="project" value="UniProtKB-SubCell"/>
</dbReference>
<keyword evidence="3 5" id="KW-0687">Ribonucleoprotein</keyword>
<evidence type="ECO:0000313" key="7">
    <source>
        <dbReference type="EMBL" id="AWF83636.1"/>
    </source>
</evidence>
<dbReference type="GO" id="GO:0019843">
    <property type="term" value="F:rRNA binding"/>
    <property type="evidence" value="ECO:0007669"/>
    <property type="project" value="UniProtKB-UniRule"/>
</dbReference>
<protein>
    <recommendedName>
        <fullName evidence="4 5">Small ribosomal subunit protein uS8c</fullName>
    </recommendedName>
</protein>
<dbReference type="Gene3D" id="3.30.1370.30">
    <property type="match status" value="1"/>
</dbReference>